<gene>
    <name evidence="6" type="ORF">SAMN05421849_1946</name>
</gene>
<comment type="subcellular location">
    <subcellularLocation>
        <location evidence="5">Cell membrane</location>
        <topology evidence="5">Multi-pass membrane protein</topology>
    </subcellularLocation>
</comment>
<name>A0A1R3WZ82_9RHOB</name>
<dbReference type="SUPFAM" id="SSF103481">
    <property type="entry name" value="Multidrug resistance efflux transporter EmrE"/>
    <property type="match status" value="1"/>
</dbReference>
<evidence type="ECO:0000256" key="2">
    <source>
        <dbReference type="ARBA" id="ARBA00022692"/>
    </source>
</evidence>
<evidence type="ECO:0000256" key="4">
    <source>
        <dbReference type="ARBA" id="ARBA00023136"/>
    </source>
</evidence>
<organism evidence="6 7">
    <name type="scientific">Pontibaca methylaminivorans</name>
    <dbReference type="NCBI Taxonomy" id="515897"/>
    <lineage>
        <taxon>Bacteria</taxon>
        <taxon>Pseudomonadati</taxon>
        <taxon>Pseudomonadota</taxon>
        <taxon>Alphaproteobacteria</taxon>
        <taxon>Rhodobacterales</taxon>
        <taxon>Roseobacteraceae</taxon>
        <taxon>Pontibaca</taxon>
    </lineage>
</organism>
<dbReference type="GO" id="GO:0005886">
    <property type="term" value="C:plasma membrane"/>
    <property type="evidence" value="ECO:0007669"/>
    <property type="project" value="UniProtKB-SubCell"/>
</dbReference>
<evidence type="ECO:0000256" key="3">
    <source>
        <dbReference type="ARBA" id="ARBA00022989"/>
    </source>
</evidence>
<dbReference type="NCBIfam" id="NF002586">
    <property type="entry name" value="PRK02237.1"/>
    <property type="match status" value="1"/>
</dbReference>
<dbReference type="PANTHER" id="PTHR36116">
    <property type="entry name" value="UPF0060 MEMBRANE PROTEIN YNFA"/>
    <property type="match status" value="1"/>
</dbReference>
<evidence type="ECO:0000256" key="5">
    <source>
        <dbReference type="HAMAP-Rule" id="MF_00010"/>
    </source>
</evidence>
<dbReference type="Proteomes" id="UP000192455">
    <property type="component" value="Unassembled WGS sequence"/>
</dbReference>
<evidence type="ECO:0000256" key="1">
    <source>
        <dbReference type="ARBA" id="ARBA00022475"/>
    </source>
</evidence>
<dbReference type="RefSeq" id="WP_076649672.1">
    <property type="nucleotide sequence ID" value="NZ_FTPS01000001.1"/>
</dbReference>
<evidence type="ECO:0000313" key="6">
    <source>
        <dbReference type="EMBL" id="SIT83634.1"/>
    </source>
</evidence>
<dbReference type="InterPro" id="IPR003844">
    <property type="entry name" value="UPF0060"/>
</dbReference>
<feature type="transmembrane region" description="Helical" evidence="5">
    <location>
        <begin position="85"/>
        <end position="104"/>
    </location>
</feature>
<evidence type="ECO:0000313" key="7">
    <source>
        <dbReference type="Proteomes" id="UP000192455"/>
    </source>
</evidence>
<sequence>MQALTIYVAAALAEIAGCFAFWAWFRLGQSILWLVPGIAALAFFAWALTFSPADQAGRAYAVYGGIYIVASLFWLWAVEGHRPDHWDLLGAAICLSGAAIILWAPRGG</sequence>
<accession>A0A1R3WZ82</accession>
<keyword evidence="4 5" id="KW-0472">Membrane</keyword>
<dbReference type="HAMAP" id="MF_00010">
    <property type="entry name" value="UPF0060"/>
    <property type="match status" value="1"/>
</dbReference>
<protein>
    <submittedName>
        <fullName evidence="6">Small multidrug resistance family-3 protein</fullName>
    </submittedName>
</protein>
<keyword evidence="1 5" id="KW-1003">Cell membrane</keyword>
<feature type="transmembrane region" description="Helical" evidence="5">
    <location>
        <begin position="60"/>
        <end position="78"/>
    </location>
</feature>
<keyword evidence="3 5" id="KW-1133">Transmembrane helix</keyword>
<dbReference type="Pfam" id="PF02694">
    <property type="entry name" value="UPF0060"/>
    <property type="match status" value="1"/>
</dbReference>
<reference evidence="6 7" key="1">
    <citation type="submission" date="2017-01" db="EMBL/GenBank/DDBJ databases">
        <authorList>
            <person name="Mah S.A."/>
            <person name="Swanson W.J."/>
            <person name="Moy G.W."/>
            <person name="Vacquier V.D."/>
        </authorList>
    </citation>
    <scope>NUCLEOTIDE SEQUENCE [LARGE SCALE GENOMIC DNA]</scope>
    <source>
        <strain evidence="6 7">DSM 21219</strain>
    </source>
</reference>
<keyword evidence="2 5" id="KW-0812">Transmembrane</keyword>
<keyword evidence="7" id="KW-1185">Reference proteome</keyword>
<dbReference type="EMBL" id="FTPS01000001">
    <property type="protein sequence ID" value="SIT83634.1"/>
    <property type="molecule type" value="Genomic_DNA"/>
</dbReference>
<dbReference type="PANTHER" id="PTHR36116:SF1">
    <property type="entry name" value="UPF0060 MEMBRANE PROTEIN YNFA"/>
    <property type="match status" value="1"/>
</dbReference>
<dbReference type="InterPro" id="IPR037185">
    <property type="entry name" value="EmrE-like"/>
</dbReference>
<dbReference type="AlphaFoldDB" id="A0A1R3WZ82"/>
<dbReference type="OrthoDB" id="123240at2"/>
<proteinExistence type="inferred from homology"/>
<feature type="transmembrane region" description="Helical" evidence="5">
    <location>
        <begin position="6"/>
        <end position="24"/>
    </location>
</feature>
<feature type="transmembrane region" description="Helical" evidence="5">
    <location>
        <begin position="31"/>
        <end position="48"/>
    </location>
</feature>
<comment type="similarity">
    <text evidence="5">Belongs to the UPF0060 family.</text>
</comment>